<gene>
    <name evidence="4" type="ORF">GCM10023323_36590</name>
</gene>
<dbReference type="Pfam" id="PF12708">
    <property type="entry name" value="Pect-lyase_RHGA_epim"/>
    <property type="match status" value="1"/>
</dbReference>
<protein>
    <submittedName>
        <fullName evidence="4">Right-handed parallel beta-helix repeat-containing protein</fullName>
    </submittedName>
</protein>
<keyword evidence="5" id="KW-1185">Reference proteome</keyword>
<dbReference type="InterPro" id="IPR006633">
    <property type="entry name" value="Carb-bd_sugar_hydrolysis-dom"/>
</dbReference>
<dbReference type="PANTHER" id="PTHR22990:SF15">
    <property type="entry name" value="F-BOX ONLY PROTEIN 10"/>
    <property type="match status" value="1"/>
</dbReference>
<reference evidence="5" key="1">
    <citation type="journal article" date="2019" name="Int. J. Syst. Evol. Microbiol.">
        <title>The Global Catalogue of Microorganisms (GCM) 10K type strain sequencing project: providing services to taxonomists for standard genome sequencing and annotation.</title>
        <authorList>
            <consortium name="The Broad Institute Genomics Platform"/>
            <consortium name="The Broad Institute Genome Sequencing Center for Infectious Disease"/>
            <person name="Wu L."/>
            <person name="Ma J."/>
        </authorList>
    </citation>
    <scope>NUCLEOTIDE SEQUENCE [LARGE SCALE GENOMIC DNA]</scope>
    <source>
        <strain evidence="5">JCM 18306</strain>
    </source>
</reference>
<dbReference type="PANTHER" id="PTHR22990">
    <property type="entry name" value="F-BOX ONLY PROTEIN"/>
    <property type="match status" value="1"/>
</dbReference>
<evidence type="ECO:0000256" key="2">
    <source>
        <dbReference type="SAM" id="MobiDB-lite"/>
    </source>
</evidence>
<evidence type="ECO:0000313" key="4">
    <source>
        <dbReference type="EMBL" id="GAA5210144.1"/>
    </source>
</evidence>
<dbReference type="Pfam" id="PF13229">
    <property type="entry name" value="Beta_helix"/>
    <property type="match status" value="1"/>
</dbReference>
<accession>A0ABP9T689</accession>
<organism evidence="4 5">
    <name type="scientific">Streptomyces thinghirensis</name>
    <dbReference type="NCBI Taxonomy" id="551547"/>
    <lineage>
        <taxon>Bacteria</taxon>
        <taxon>Bacillati</taxon>
        <taxon>Actinomycetota</taxon>
        <taxon>Actinomycetes</taxon>
        <taxon>Kitasatosporales</taxon>
        <taxon>Streptomycetaceae</taxon>
        <taxon>Streptomyces</taxon>
    </lineage>
</organism>
<dbReference type="InterPro" id="IPR006626">
    <property type="entry name" value="PbH1"/>
</dbReference>
<dbReference type="SMART" id="SM00722">
    <property type="entry name" value="CASH"/>
    <property type="match status" value="1"/>
</dbReference>
<keyword evidence="1" id="KW-0677">Repeat</keyword>
<dbReference type="Proteomes" id="UP001499878">
    <property type="component" value="Unassembled WGS sequence"/>
</dbReference>
<dbReference type="InterPro" id="IPR011050">
    <property type="entry name" value="Pectin_lyase_fold/virulence"/>
</dbReference>
<dbReference type="SUPFAM" id="SSF51126">
    <property type="entry name" value="Pectin lyase-like"/>
    <property type="match status" value="2"/>
</dbReference>
<name>A0ABP9T689_9ACTN</name>
<dbReference type="InterPro" id="IPR012334">
    <property type="entry name" value="Pectin_lyas_fold"/>
</dbReference>
<evidence type="ECO:0000313" key="5">
    <source>
        <dbReference type="Proteomes" id="UP001499878"/>
    </source>
</evidence>
<proteinExistence type="predicted"/>
<feature type="domain" description="Carbohydrate-binding/sugar hydrolysis" evidence="3">
    <location>
        <begin position="229"/>
        <end position="389"/>
    </location>
</feature>
<dbReference type="SMART" id="SM00710">
    <property type="entry name" value="PbH1"/>
    <property type="match status" value="11"/>
</dbReference>
<dbReference type="RefSeq" id="WP_345631633.1">
    <property type="nucleotide sequence ID" value="NZ_BAABJR010000008.1"/>
</dbReference>
<comment type="caution">
    <text evidence="4">The sequence shown here is derived from an EMBL/GenBank/DDBJ whole genome shotgun (WGS) entry which is preliminary data.</text>
</comment>
<dbReference type="InterPro" id="IPR024535">
    <property type="entry name" value="RHGA/B-epi-like_pectate_lyase"/>
</dbReference>
<dbReference type="InterPro" id="IPR039448">
    <property type="entry name" value="Beta_helix"/>
</dbReference>
<feature type="region of interest" description="Disordered" evidence="2">
    <location>
        <begin position="534"/>
        <end position="562"/>
    </location>
</feature>
<evidence type="ECO:0000256" key="1">
    <source>
        <dbReference type="ARBA" id="ARBA00022737"/>
    </source>
</evidence>
<dbReference type="InterPro" id="IPR051550">
    <property type="entry name" value="SCF-Subunits/Alg-Epimerases"/>
</dbReference>
<sequence length="562" mass="58135">MTAPLTADAHDFGLAGDGTADDRPALQKLVDALGDATAADGRPRTVRVPAGRYVIRDRPVLWRSGVSLIGAGRGATCFALANPGAPTQPVPLAWFTTAQHGAGRDNHIADVTFAHFEIDGSGVETEEYEVLAKGLGLQYVLRGRFTDLYIHDTAATGFGCDFLQDTVVEGVLAERCGRQDPGEEMGGAGIGIGVGGWGPVERLAVTDCTATGNGTNGIFLELQQDDWAPPRGIRVTACHTEGNRYGISDWGADGLLVTGCTMLGNHVAGFDVSAQGTTSVGGRGGIVTGCVIDGNAGDGIALGNTPGPYAFRGNRVSANGRYGYWQHNLAGGDQEPATDIVLESNDIHDNALDGIRVDAPLHEPAIFGNRIRNNGRRAAPEARGGGAGVHCGPLSLTDENADWLPGGHRGKRLTVGARKAGAGPRDADAEAGARVTAGAGAEVTVVVTDNTATELTLAPERPGAQTAWPGGTPGPGAAYRLPDAPTPRTGLTAAAAVTHPYVHGNRVRDDGHPRTQTHALWIAHEATWTGGRVSGNDFSGNASAATRFDSAPSGGRWRDNDG</sequence>
<evidence type="ECO:0000259" key="3">
    <source>
        <dbReference type="SMART" id="SM00722"/>
    </source>
</evidence>
<dbReference type="EMBL" id="BAABJR010000008">
    <property type="protein sequence ID" value="GAA5210144.1"/>
    <property type="molecule type" value="Genomic_DNA"/>
</dbReference>
<dbReference type="Gene3D" id="2.160.20.10">
    <property type="entry name" value="Single-stranded right-handed beta-helix, Pectin lyase-like"/>
    <property type="match status" value="1"/>
</dbReference>